<sequence length="360" mass="38635">MLHLPDGVSTCYVFKSRLLEYAHKVGLPTPVYETIKEGPCHEPTFRSTVTVKDVRYDSLPGFFNRKAAEQSAAEVALMKLVDSGSMENLSQPVHETGLCKNLLQEYAQKMNFAIPQYECYRCDTGSKVISFSCTVEVAGMRYIGAAARTKKEAEIKAARTALLAIQSSGLGPNDKPNDYSAYTVIPLKKVTDLGISNQESAAALKLKKPKFKKSKKRNVSDARNNTGDLEVQKVNLPEPEMLENAAIGTQGTESGPAPYAAIMGGLVPCNSWSSDEYKTALMVNQNDYGTLNLGINSQCSGGHMTEGNAVTGLGGVTSEVDSSAMFPGNLNGGTNCLEQQTACATDADQGQSTNTEAEIS</sequence>
<evidence type="ECO:0000313" key="5">
    <source>
        <dbReference type="EMBL" id="MCE3052104.1"/>
    </source>
</evidence>
<dbReference type="InterPro" id="IPR044450">
    <property type="entry name" value="AtDRB-like_DSRM_1"/>
</dbReference>
<dbReference type="PANTHER" id="PTHR11207:SF1">
    <property type="entry name" value="DOUBLE-STRANDED RNA-BINDING PROTEIN 1"/>
    <property type="match status" value="1"/>
</dbReference>
<gene>
    <name evidence="5" type="ORF">HAX54_051603</name>
</gene>
<reference evidence="5 6" key="1">
    <citation type="journal article" date="2021" name="BMC Genomics">
        <title>Datura genome reveals duplications of psychoactive alkaloid biosynthetic genes and high mutation rate following tissue culture.</title>
        <authorList>
            <person name="Rajewski A."/>
            <person name="Carter-House D."/>
            <person name="Stajich J."/>
            <person name="Litt A."/>
        </authorList>
    </citation>
    <scope>NUCLEOTIDE SEQUENCE [LARGE SCALE GENOMIC DNA]</scope>
    <source>
        <strain evidence="5">AR-01</strain>
    </source>
</reference>
<dbReference type="CDD" id="cd19907">
    <property type="entry name" value="DSRM_AtDRB-like_rpt1"/>
    <property type="match status" value="1"/>
</dbReference>
<keyword evidence="6" id="KW-1185">Reference proteome</keyword>
<evidence type="ECO:0000256" key="2">
    <source>
        <dbReference type="ARBA" id="ARBA00022884"/>
    </source>
</evidence>
<dbReference type="Gene3D" id="3.30.160.20">
    <property type="match status" value="2"/>
</dbReference>
<dbReference type="Pfam" id="PF00035">
    <property type="entry name" value="dsrm"/>
    <property type="match status" value="2"/>
</dbReference>
<feature type="domain" description="DRBM" evidence="4">
    <location>
        <begin position="98"/>
        <end position="167"/>
    </location>
</feature>
<name>A0ABS8WPP8_DATST</name>
<dbReference type="InterPro" id="IPR014720">
    <property type="entry name" value="dsRBD_dom"/>
</dbReference>
<dbReference type="PANTHER" id="PTHR11207">
    <property type="entry name" value="RIBONUCLEASE III"/>
    <property type="match status" value="1"/>
</dbReference>
<feature type="domain" description="DRBM" evidence="4">
    <location>
        <begin position="13"/>
        <end position="82"/>
    </location>
</feature>
<dbReference type="Proteomes" id="UP000823775">
    <property type="component" value="Unassembled WGS sequence"/>
</dbReference>
<dbReference type="PROSITE" id="PS50137">
    <property type="entry name" value="DS_RBD"/>
    <property type="match status" value="2"/>
</dbReference>
<evidence type="ECO:0000256" key="3">
    <source>
        <dbReference type="PROSITE-ProRule" id="PRU00266"/>
    </source>
</evidence>
<protein>
    <recommendedName>
        <fullName evidence="4">DRBM domain-containing protein</fullName>
    </recommendedName>
</protein>
<proteinExistence type="predicted"/>
<keyword evidence="1" id="KW-0677">Repeat</keyword>
<evidence type="ECO:0000313" key="6">
    <source>
        <dbReference type="Proteomes" id="UP000823775"/>
    </source>
</evidence>
<dbReference type="SUPFAM" id="SSF54768">
    <property type="entry name" value="dsRNA-binding domain-like"/>
    <property type="match status" value="2"/>
</dbReference>
<accession>A0ABS8WPP8</accession>
<evidence type="ECO:0000259" key="4">
    <source>
        <dbReference type="PROSITE" id="PS50137"/>
    </source>
</evidence>
<dbReference type="SMART" id="SM00358">
    <property type="entry name" value="DSRM"/>
    <property type="match status" value="2"/>
</dbReference>
<keyword evidence="2 3" id="KW-0694">RNA-binding</keyword>
<comment type="caution">
    <text evidence="5">The sequence shown here is derived from an EMBL/GenBank/DDBJ whole genome shotgun (WGS) entry which is preliminary data.</text>
</comment>
<organism evidence="5 6">
    <name type="scientific">Datura stramonium</name>
    <name type="common">Jimsonweed</name>
    <name type="synonym">Common thornapple</name>
    <dbReference type="NCBI Taxonomy" id="4076"/>
    <lineage>
        <taxon>Eukaryota</taxon>
        <taxon>Viridiplantae</taxon>
        <taxon>Streptophyta</taxon>
        <taxon>Embryophyta</taxon>
        <taxon>Tracheophyta</taxon>
        <taxon>Spermatophyta</taxon>
        <taxon>Magnoliopsida</taxon>
        <taxon>eudicotyledons</taxon>
        <taxon>Gunneridae</taxon>
        <taxon>Pentapetalae</taxon>
        <taxon>asterids</taxon>
        <taxon>lamiids</taxon>
        <taxon>Solanales</taxon>
        <taxon>Solanaceae</taxon>
        <taxon>Solanoideae</taxon>
        <taxon>Datureae</taxon>
        <taxon>Datura</taxon>
    </lineage>
</organism>
<evidence type="ECO:0000256" key="1">
    <source>
        <dbReference type="ARBA" id="ARBA00022737"/>
    </source>
</evidence>
<dbReference type="EMBL" id="JACEIK010009214">
    <property type="protein sequence ID" value="MCE3052104.1"/>
    <property type="molecule type" value="Genomic_DNA"/>
</dbReference>